<dbReference type="PANTHER" id="PTHR12358:SF106">
    <property type="entry name" value="LIPID KINASE YEGS"/>
    <property type="match status" value="1"/>
</dbReference>
<dbReference type="EMBL" id="QGLF01000005">
    <property type="protein sequence ID" value="PWR18850.1"/>
    <property type="molecule type" value="Genomic_DNA"/>
</dbReference>
<dbReference type="InterPro" id="IPR050187">
    <property type="entry name" value="Lipid_Phosphate_FormReg"/>
</dbReference>
<evidence type="ECO:0000256" key="1">
    <source>
        <dbReference type="ARBA" id="ARBA00022679"/>
    </source>
</evidence>
<keyword evidence="2" id="KW-0547">Nucleotide-binding</keyword>
<dbReference type="RefSeq" id="WP_109922536.1">
    <property type="nucleotide sequence ID" value="NZ_QGLF01000005.1"/>
</dbReference>
<proteinExistence type="predicted"/>
<dbReference type="Gene3D" id="2.60.200.40">
    <property type="match status" value="1"/>
</dbReference>
<keyword evidence="1" id="KW-0808">Transferase</keyword>
<dbReference type="InterPro" id="IPR016064">
    <property type="entry name" value="NAD/diacylglycerol_kinase_sf"/>
</dbReference>
<sequence>MTNLIAGQDCHLTVIYNPVAGQRRGRRFRAVLAALAARGIAVDLLETAGPGHATRLAQDLRERAVPPRLVVVAGGDGTINEVANGLAGGPVALGIVPLGTANVLALELGLPRDPAGIAATIAAGACRSIHLGRVDSALGARHFVMMAGVGYDAHVVAGVSPRLKRRVGKLAYVGEMVRQLRHFHFTPYRLAFDGAAPVEAASAIFANGRHYGGAFVCAPAADLAADRLEACLFGRGGRLAAIHYGVMLGLDRVPRLSSVTLQPFRRLAVTGPAGDPIQGDGDVIGRLPAEIRLADTTLLVAAPVRPLLTES</sequence>
<dbReference type="SMART" id="SM00046">
    <property type="entry name" value="DAGKc"/>
    <property type="match status" value="1"/>
</dbReference>
<evidence type="ECO:0000313" key="6">
    <source>
        <dbReference type="EMBL" id="PWR18850.1"/>
    </source>
</evidence>
<evidence type="ECO:0000259" key="5">
    <source>
        <dbReference type="PROSITE" id="PS50146"/>
    </source>
</evidence>
<dbReference type="GO" id="GO:0004143">
    <property type="term" value="F:ATP-dependent diacylglycerol kinase activity"/>
    <property type="evidence" value="ECO:0007669"/>
    <property type="project" value="TreeGrafter"/>
</dbReference>
<evidence type="ECO:0000256" key="4">
    <source>
        <dbReference type="ARBA" id="ARBA00022840"/>
    </source>
</evidence>
<dbReference type="GO" id="GO:0005886">
    <property type="term" value="C:plasma membrane"/>
    <property type="evidence" value="ECO:0007669"/>
    <property type="project" value="TreeGrafter"/>
</dbReference>
<evidence type="ECO:0000256" key="3">
    <source>
        <dbReference type="ARBA" id="ARBA00022777"/>
    </source>
</evidence>
<keyword evidence="3" id="KW-0418">Kinase</keyword>
<dbReference type="Pfam" id="PF19279">
    <property type="entry name" value="YegS_C"/>
    <property type="match status" value="1"/>
</dbReference>
<dbReference type="InterPro" id="IPR045540">
    <property type="entry name" value="YegS/DAGK_C"/>
</dbReference>
<dbReference type="PROSITE" id="PS50146">
    <property type="entry name" value="DAGK"/>
    <property type="match status" value="1"/>
</dbReference>
<feature type="domain" description="DAGKc" evidence="5">
    <location>
        <begin position="7"/>
        <end position="138"/>
    </location>
</feature>
<gene>
    <name evidence="6" type="ORF">DKG75_17900</name>
</gene>
<dbReference type="InterPro" id="IPR017438">
    <property type="entry name" value="ATP-NAD_kinase_N"/>
</dbReference>
<organism evidence="6 7">
    <name type="scientific">Zavarzinia compransoris</name>
    <dbReference type="NCBI Taxonomy" id="1264899"/>
    <lineage>
        <taxon>Bacteria</taxon>
        <taxon>Pseudomonadati</taxon>
        <taxon>Pseudomonadota</taxon>
        <taxon>Alphaproteobacteria</taxon>
        <taxon>Rhodospirillales</taxon>
        <taxon>Zavarziniaceae</taxon>
        <taxon>Zavarzinia</taxon>
    </lineage>
</organism>
<name>A0A317DY43_9PROT</name>
<dbReference type="PANTHER" id="PTHR12358">
    <property type="entry name" value="SPHINGOSINE KINASE"/>
    <property type="match status" value="1"/>
</dbReference>
<protein>
    <recommendedName>
        <fullName evidence="5">DAGKc domain-containing protein</fullName>
    </recommendedName>
</protein>
<evidence type="ECO:0000313" key="7">
    <source>
        <dbReference type="Proteomes" id="UP000246077"/>
    </source>
</evidence>
<accession>A0A317DY43</accession>
<dbReference type="Proteomes" id="UP000246077">
    <property type="component" value="Unassembled WGS sequence"/>
</dbReference>
<comment type="caution">
    <text evidence="6">The sequence shown here is derived from an EMBL/GenBank/DDBJ whole genome shotgun (WGS) entry which is preliminary data.</text>
</comment>
<dbReference type="Gene3D" id="3.40.50.10330">
    <property type="entry name" value="Probable inorganic polyphosphate/atp-NAD kinase, domain 1"/>
    <property type="match status" value="1"/>
</dbReference>
<keyword evidence="4" id="KW-0067">ATP-binding</keyword>
<evidence type="ECO:0000256" key="2">
    <source>
        <dbReference type="ARBA" id="ARBA00022741"/>
    </source>
</evidence>
<dbReference type="GO" id="GO:0005524">
    <property type="term" value="F:ATP binding"/>
    <property type="evidence" value="ECO:0007669"/>
    <property type="project" value="UniProtKB-KW"/>
</dbReference>
<dbReference type="SUPFAM" id="SSF111331">
    <property type="entry name" value="NAD kinase/diacylglycerol kinase-like"/>
    <property type="match status" value="1"/>
</dbReference>
<keyword evidence="7" id="KW-1185">Reference proteome</keyword>
<dbReference type="AlphaFoldDB" id="A0A317DY43"/>
<reference evidence="7" key="1">
    <citation type="submission" date="2018-05" db="EMBL/GenBank/DDBJ databases">
        <title>Zavarzinia sp. HR-AS.</title>
        <authorList>
            <person name="Lee Y."/>
            <person name="Jeon C.O."/>
        </authorList>
    </citation>
    <scope>NUCLEOTIDE SEQUENCE [LARGE SCALE GENOMIC DNA]</scope>
    <source>
        <strain evidence="7">DSM 1231</strain>
    </source>
</reference>
<dbReference type="OrthoDB" id="9815110at2"/>
<dbReference type="Pfam" id="PF00781">
    <property type="entry name" value="DAGK_cat"/>
    <property type="match status" value="1"/>
</dbReference>
<dbReference type="InterPro" id="IPR001206">
    <property type="entry name" value="Diacylglycerol_kinase_cat_dom"/>
</dbReference>